<dbReference type="Proteomes" id="UP000887116">
    <property type="component" value="Unassembled WGS sequence"/>
</dbReference>
<accession>A0A8X6FLC5</accession>
<gene>
    <name evidence="1" type="ORF">TNCT_418001</name>
</gene>
<sequence length="111" mass="12452">MILDISKSQMKLKVPANVIFWEDVPSKHEKSSSRLLSPHVDVIFEEENYRDPPSAIGKELPYKTQDLGVFRYSPKAFSTHAGPRTPAAVFLGSGFTPKPFHRSRPENGSLL</sequence>
<reference evidence="1" key="1">
    <citation type="submission" date="2020-07" db="EMBL/GenBank/DDBJ databases">
        <title>Multicomponent nature underlies the extraordinary mechanical properties of spider dragline silk.</title>
        <authorList>
            <person name="Kono N."/>
            <person name="Nakamura H."/>
            <person name="Mori M."/>
            <person name="Yoshida Y."/>
            <person name="Ohtoshi R."/>
            <person name="Malay A.D."/>
            <person name="Moran D.A.P."/>
            <person name="Tomita M."/>
            <person name="Numata K."/>
            <person name="Arakawa K."/>
        </authorList>
    </citation>
    <scope>NUCLEOTIDE SEQUENCE</scope>
</reference>
<protein>
    <submittedName>
        <fullName evidence="1">Uncharacterized protein</fullName>
    </submittedName>
</protein>
<keyword evidence="2" id="KW-1185">Reference proteome</keyword>
<evidence type="ECO:0000313" key="2">
    <source>
        <dbReference type="Proteomes" id="UP000887116"/>
    </source>
</evidence>
<dbReference type="AlphaFoldDB" id="A0A8X6FLC5"/>
<name>A0A8X6FLC5_TRICU</name>
<proteinExistence type="predicted"/>
<dbReference type="EMBL" id="BMAO01012687">
    <property type="protein sequence ID" value="GFQ83228.1"/>
    <property type="molecule type" value="Genomic_DNA"/>
</dbReference>
<organism evidence="1 2">
    <name type="scientific">Trichonephila clavata</name>
    <name type="common">Joro spider</name>
    <name type="synonym">Nephila clavata</name>
    <dbReference type="NCBI Taxonomy" id="2740835"/>
    <lineage>
        <taxon>Eukaryota</taxon>
        <taxon>Metazoa</taxon>
        <taxon>Ecdysozoa</taxon>
        <taxon>Arthropoda</taxon>
        <taxon>Chelicerata</taxon>
        <taxon>Arachnida</taxon>
        <taxon>Araneae</taxon>
        <taxon>Araneomorphae</taxon>
        <taxon>Entelegynae</taxon>
        <taxon>Araneoidea</taxon>
        <taxon>Nephilidae</taxon>
        <taxon>Trichonephila</taxon>
    </lineage>
</organism>
<comment type="caution">
    <text evidence="1">The sequence shown here is derived from an EMBL/GenBank/DDBJ whole genome shotgun (WGS) entry which is preliminary data.</text>
</comment>
<evidence type="ECO:0000313" key="1">
    <source>
        <dbReference type="EMBL" id="GFQ83228.1"/>
    </source>
</evidence>